<evidence type="ECO:0000313" key="2">
    <source>
        <dbReference type="EMBL" id="KAK7282174.1"/>
    </source>
</evidence>
<dbReference type="InterPro" id="IPR006566">
    <property type="entry name" value="FBD"/>
</dbReference>
<evidence type="ECO:0000313" key="3">
    <source>
        <dbReference type="Proteomes" id="UP001372338"/>
    </source>
</evidence>
<reference evidence="2 3" key="1">
    <citation type="submission" date="2024-01" db="EMBL/GenBank/DDBJ databases">
        <title>The genomes of 5 underutilized Papilionoideae crops provide insights into root nodulation and disease resistanc.</title>
        <authorList>
            <person name="Yuan L."/>
        </authorList>
    </citation>
    <scope>NUCLEOTIDE SEQUENCE [LARGE SCALE GENOMIC DNA]</scope>
    <source>
        <strain evidence="2">ZHUSHIDOU_FW_LH</strain>
        <tissue evidence="2">Leaf</tissue>
    </source>
</reference>
<gene>
    <name evidence="2" type="ORF">RIF29_10767</name>
</gene>
<sequence>MAEHRYCYDLPIGTLSCRTLAVLDLCRFVVNSRDVSSVALPLLRVLHLHSVTFAAEECLPKLLSGCPIFEDFPATNLKIDFEIAAINKSSLDSFKSLSLLVRAKIEYIRRLNLPLQVFSNVEDLDLLIERRYRLKEEEHDDDDDDWVYPEFVPECVSLHLRKCTIHCYKGVEGGPRFARYVMQNASVLHTMRICGLSEVLRFEIEKELSSCQKRSPTCQLSFY</sequence>
<feature type="domain" description="FBD" evidence="1">
    <location>
        <begin position="154"/>
        <end position="223"/>
    </location>
</feature>
<protein>
    <recommendedName>
        <fullName evidence="1">FBD domain-containing protein</fullName>
    </recommendedName>
</protein>
<keyword evidence="3" id="KW-1185">Reference proteome</keyword>
<dbReference type="Pfam" id="PF07723">
    <property type="entry name" value="LRR_2"/>
    <property type="match status" value="1"/>
</dbReference>
<dbReference type="Pfam" id="PF08387">
    <property type="entry name" value="FBD"/>
    <property type="match status" value="1"/>
</dbReference>
<dbReference type="PANTHER" id="PTHR31900">
    <property type="entry name" value="F-BOX/RNI SUPERFAMILY PROTEIN-RELATED"/>
    <property type="match status" value="1"/>
</dbReference>
<dbReference type="EMBL" id="JAYWIO010000002">
    <property type="protein sequence ID" value="KAK7282174.1"/>
    <property type="molecule type" value="Genomic_DNA"/>
</dbReference>
<proteinExistence type="predicted"/>
<dbReference type="InterPro" id="IPR050232">
    <property type="entry name" value="FBL13/AtMIF1-like"/>
</dbReference>
<dbReference type="SMART" id="SM00579">
    <property type="entry name" value="FBD"/>
    <property type="match status" value="1"/>
</dbReference>
<name>A0AAN9IK69_CROPI</name>
<organism evidence="2 3">
    <name type="scientific">Crotalaria pallida</name>
    <name type="common">Smooth rattlebox</name>
    <name type="synonym">Crotalaria striata</name>
    <dbReference type="NCBI Taxonomy" id="3830"/>
    <lineage>
        <taxon>Eukaryota</taxon>
        <taxon>Viridiplantae</taxon>
        <taxon>Streptophyta</taxon>
        <taxon>Embryophyta</taxon>
        <taxon>Tracheophyta</taxon>
        <taxon>Spermatophyta</taxon>
        <taxon>Magnoliopsida</taxon>
        <taxon>eudicotyledons</taxon>
        <taxon>Gunneridae</taxon>
        <taxon>Pentapetalae</taxon>
        <taxon>rosids</taxon>
        <taxon>fabids</taxon>
        <taxon>Fabales</taxon>
        <taxon>Fabaceae</taxon>
        <taxon>Papilionoideae</taxon>
        <taxon>50 kb inversion clade</taxon>
        <taxon>genistoids sensu lato</taxon>
        <taxon>core genistoids</taxon>
        <taxon>Crotalarieae</taxon>
        <taxon>Crotalaria</taxon>
    </lineage>
</organism>
<dbReference type="PANTHER" id="PTHR31900:SF34">
    <property type="entry name" value="EMB|CAB62440.1-RELATED"/>
    <property type="match status" value="1"/>
</dbReference>
<dbReference type="InterPro" id="IPR013101">
    <property type="entry name" value="LRR_PRU1-like"/>
</dbReference>
<dbReference type="Proteomes" id="UP001372338">
    <property type="component" value="Unassembled WGS sequence"/>
</dbReference>
<dbReference type="AlphaFoldDB" id="A0AAN9IK69"/>
<comment type="caution">
    <text evidence="2">The sequence shown here is derived from an EMBL/GenBank/DDBJ whole genome shotgun (WGS) entry which is preliminary data.</text>
</comment>
<accession>A0AAN9IK69</accession>
<evidence type="ECO:0000259" key="1">
    <source>
        <dbReference type="SMART" id="SM00579"/>
    </source>
</evidence>